<proteinExistence type="predicted"/>
<reference evidence="1" key="1">
    <citation type="journal article" date="2015" name="Nature">
        <title>Complex archaea that bridge the gap between prokaryotes and eukaryotes.</title>
        <authorList>
            <person name="Spang A."/>
            <person name="Saw J.H."/>
            <person name="Jorgensen S.L."/>
            <person name="Zaremba-Niedzwiedzka K."/>
            <person name="Martijn J."/>
            <person name="Lind A.E."/>
            <person name="van Eijk R."/>
            <person name="Schleper C."/>
            <person name="Guy L."/>
            <person name="Ettema T.J."/>
        </authorList>
    </citation>
    <scope>NUCLEOTIDE SEQUENCE</scope>
</reference>
<organism evidence="1">
    <name type="scientific">marine sediment metagenome</name>
    <dbReference type="NCBI Taxonomy" id="412755"/>
    <lineage>
        <taxon>unclassified sequences</taxon>
        <taxon>metagenomes</taxon>
        <taxon>ecological metagenomes</taxon>
    </lineage>
</organism>
<gene>
    <name evidence="1" type="ORF">LCGC14_0668740</name>
</gene>
<comment type="caution">
    <text evidence="1">The sequence shown here is derived from an EMBL/GenBank/DDBJ whole genome shotgun (WGS) entry which is preliminary data.</text>
</comment>
<accession>A0A0F9RBS6</accession>
<protein>
    <submittedName>
        <fullName evidence="1">Uncharacterized protein</fullName>
    </submittedName>
</protein>
<name>A0A0F9RBS6_9ZZZZ</name>
<evidence type="ECO:0000313" key="1">
    <source>
        <dbReference type="EMBL" id="KKN46862.1"/>
    </source>
</evidence>
<dbReference type="AlphaFoldDB" id="A0A0F9RBS6"/>
<sequence>MRTGFLVRRGSVPLKGVEIRATLPFGLTTGFPFIPTTGVTDASGEWFGVVPLAVSPANYFMDVAVVDGADQVNIRGVFDGIENVFVVDLASGEWSRDQLGERIPGDGYWEPGQGLLTESGLISVRGDPTQGISNCAVCQYYVPLLAPSGQCVVNGVLTPPIPIEDGPGTTCEYFYPFFLQPGSPARMQRDMGRLVQFR</sequence>
<dbReference type="EMBL" id="LAZR01001308">
    <property type="protein sequence ID" value="KKN46862.1"/>
    <property type="molecule type" value="Genomic_DNA"/>
</dbReference>